<comment type="pathway">
    <text evidence="1">Amino-acid biosynthesis; L-methionine biosynthesis via salvage pathway; S-methyl-5-thio-alpha-D-ribose 1-phosphate from S-methyl-5'-thioadenosine (hydrolase route): step 1/2.</text>
</comment>
<evidence type="ECO:0000256" key="4">
    <source>
        <dbReference type="ARBA" id="ARBA00022801"/>
    </source>
</evidence>
<dbReference type="GO" id="GO:0005829">
    <property type="term" value="C:cytosol"/>
    <property type="evidence" value="ECO:0007669"/>
    <property type="project" value="TreeGrafter"/>
</dbReference>
<evidence type="ECO:0000259" key="6">
    <source>
        <dbReference type="Pfam" id="PF01048"/>
    </source>
</evidence>
<organism evidence="7 8">
    <name type="scientific">Paenibacillus pasadenensis</name>
    <dbReference type="NCBI Taxonomy" id="217090"/>
    <lineage>
        <taxon>Bacteria</taxon>
        <taxon>Bacillati</taxon>
        <taxon>Bacillota</taxon>
        <taxon>Bacilli</taxon>
        <taxon>Bacillales</taxon>
        <taxon>Paenibacillaceae</taxon>
        <taxon>Paenibacillus</taxon>
    </lineage>
</organism>
<keyword evidence="4 7" id="KW-0378">Hydrolase</keyword>
<dbReference type="GO" id="GO:0008930">
    <property type="term" value="F:methylthioadenosine nucleosidase activity"/>
    <property type="evidence" value="ECO:0007669"/>
    <property type="project" value="InterPro"/>
</dbReference>
<dbReference type="RefSeq" id="WP_101809304.1">
    <property type="nucleotide sequence ID" value="NZ_NFEZ01000004.1"/>
</dbReference>
<evidence type="ECO:0000313" key="7">
    <source>
        <dbReference type="EMBL" id="PLT46373.1"/>
    </source>
</evidence>
<dbReference type="NCBIfam" id="TIGR01704">
    <property type="entry name" value="MTA_SAH-Nsdase"/>
    <property type="match status" value="1"/>
</dbReference>
<dbReference type="GO" id="GO:0008782">
    <property type="term" value="F:adenosylhomocysteine nucleosidase activity"/>
    <property type="evidence" value="ECO:0007669"/>
    <property type="project" value="UniProtKB-EC"/>
</dbReference>
<keyword evidence="3" id="KW-0028">Amino-acid biosynthesis</keyword>
<dbReference type="PANTHER" id="PTHR46832">
    <property type="entry name" value="5'-METHYLTHIOADENOSINE/S-ADENOSYLHOMOCYSTEINE NUCLEOSIDASE"/>
    <property type="match status" value="1"/>
</dbReference>
<keyword evidence="7" id="KW-0326">Glycosidase</keyword>
<name>A0A2N5N7S6_9BACL</name>
<dbReference type="GO" id="GO:0009164">
    <property type="term" value="P:nucleoside catabolic process"/>
    <property type="evidence" value="ECO:0007669"/>
    <property type="project" value="InterPro"/>
</dbReference>
<reference evidence="7 8" key="1">
    <citation type="submission" date="2017-05" db="EMBL/GenBank/DDBJ databases">
        <title>Functional genome analysis of Paenibacillus pasadenensis strain R16: insights on endophytic life style and antifungal activity.</title>
        <authorList>
            <person name="Passera A."/>
            <person name="Marcolungo L."/>
            <person name="Casati P."/>
            <person name="Brasca M."/>
            <person name="Quaglino F."/>
            <person name="Delledonne M."/>
        </authorList>
    </citation>
    <scope>NUCLEOTIDE SEQUENCE [LARGE SCALE GENOMIC DNA]</scope>
    <source>
        <strain evidence="7 8">R16</strain>
    </source>
</reference>
<gene>
    <name evidence="7" type="ORF">B8V81_4804</name>
</gene>
<dbReference type="InterPro" id="IPR000845">
    <property type="entry name" value="Nucleoside_phosphorylase_d"/>
</dbReference>
<protein>
    <recommendedName>
        <fullName evidence="2">adenosylhomocysteine nucleosidase</fullName>
        <ecNumber evidence="2">3.2.2.9</ecNumber>
    </recommendedName>
</protein>
<dbReference type="Gene3D" id="3.40.50.1580">
    <property type="entry name" value="Nucleoside phosphorylase domain"/>
    <property type="match status" value="1"/>
</dbReference>
<dbReference type="UniPathway" id="UPA00904">
    <property type="reaction ID" value="UER00871"/>
</dbReference>
<accession>A0A2N5N7S6</accession>
<dbReference type="AlphaFoldDB" id="A0A2N5N7S6"/>
<dbReference type="EMBL" id="NFEZ01000004">
    <property type="protein sequence ID" value="PLT46373.1"/>
    <property type="molecule type" value="Genomic_DNA"/>
</dbReference>
<keyword evidence="5" id="KW-0486">Methionine biosynthesis</keyword>
<dbReference type="Pfam" id="PF01048">
    <property type="entry name" value="PNP_UDP_1"/>
    <property type="match status" value="1"/>
</dbReference>
<dbReference type="CDD" id="cd09008">
    <property type="entry name" value="MTAN"/>
    <property type="match status" value="1"/>
</dbReference>
<evidence type="ECO:0000256" key="3">
    <source>
        <dbReference type="ARBA" id="ARBA00022605"/>
    </source>
</evidence>
<proteinExistence type="predicted"/>
<evidence type="ECO:0000256" key="2">
    <source>
        <dbReference type="ARBA" id="ARBA00011974"/>
    </source>
</evidence>
<comment type="caution">
    <text evidence="7">The sequence shown here is derived from an EMBL/GenBank/DDBJ whole genome shotgun (WGS) entry which is preliminary data.</text>
</comment>
<dbReference type="EC" id="3.2.2.9" evidence="2"/>
<evidence type="ECO:0000256" key="5">
    <source>
        <dbReference type="ARBA" id="ARBA00023167"/>
    </source>
</evidence>
<dbReference type="SUPFAM" id="SSF53167">
    <property type="entry name" value="Purine and uridine phosphorylases"/>
    <property type="match status" value="1"/>
</dbReference>
<dbReference type="Proteomes" id="UP000234789">
    <property type="component" value="Unassembled WGS sequence"/>
</dbReference>
<dbReference type="NCBIfam" id="NF004079">
    <property type="entry name" value="PRK05584.1"/>
    <property type="match status" value="1"/>
</dbReference>
<dbReference type="InterPro" id="IPR010049">
    <property type="entry name" value="MTA_SAH_Nsdase"/>
</dbReference>
<dbReference type="PANTHER" id="PTHR46832:SF1">
    <property type="entry name" value="5'-METHYLTHIOADENOSINE_S-ADENOSYLHOMOCYSTEINE NUCLEOSIDASE"/>
    <property type="match status" value="1"/>
</dbReference>
<dbReference type="GO" id="GO:0019284">
    <property type="term" value="P:L-methionine salvage from S-adenosylmethionine"/>
    <property type="evidence" value="ECO:0007669"/>
    <property type="project" value="TreeGrafter"/>
</dbReference>
<feature type="domain" description="Nucleoside phosphorylase" evidence="6">
    <location>
        <begin position="5"/>
        <end position="230"/>
    </location>
</feature>
<evidence type="ECO:0000256" key="1">
    <source>
        <dbReference type="ARBA" id="ARBA00004945"/>
    </source>
</evidence>
<keyword evidence="8" id="KW-1185">Reference proteome</keyword>
<dbReference type="InterPro" id="IPR035994">
    <property type="entry name" value="Nucleoside_phosphorylase_sf"/>
</dbReference>
<sequence>MTYGTIGIIGAMAEELELLFRSAEMGEETRKAGMTFRRGTLHGQPILAVKSGVGKVNAAVCTQALVDLGADCVLFTGVAGAIDPELRIGDIVVSTACIQHDMDVTALGFGPGVIPYQEVSVFPADAELVELAAEAGQSAAKGKAIRGIVLSGDQFIASRDKVQQLRDSFGGACAEMEGAAVAQVCHLNEVPYVVIRSMSDQADGSAHMNFEEFTMLAANQSFQVIDAMIRRLSRG</sequence>
<evidence type="ECO:0000313" key="8">
    <source>
        <dbReference type="Proteomes" id="UP000234789"/>
    </source>
</evidence>
<dbReference type="GO" id="GO:0019509">
    <property type="term" value="P:L-methionine salvage from methylthioadenosine"/>
    <property type="evidence" value="ECO:0007669"/>
    <property type="project" value="UniProtKB-UniPathway"/>
</dbReference>